<reference evidence="4" key="1">
    <citation type="journal article" date="2019" name="Int. J. Syst. Evol. Microbiol.">
        <title>The Global Catalogue of Microorganisms (GCM) 10K type strain sequencing project: providing services to taxonomists for standard genome sequencing and annotation.</title>
        <authorList>
            <consortium name="The Broad Institute Genomics Platform"/>
            <consortium name="The Broad Institute Genome Sequencing Center for Infectious Disease"/>
            <person name="Wu L."/>
            <person name="Ma J."/>
        </authorList>
    </citation>
    <scope>NUCLEOTIDE SEQUENCE [LARGE SCALE GENOMIC DNA]</scope>
    <source>
        <strain evidence="4">CCUG 63419</strain>
    </source>
</reference>
<organism evidence="3 4">
    <name type="scientific">Paraperlucidibaca wandonensis</name>
    <dbReference type="NCBI Taxonomy" id="1268273"/>
    <lineage>
        <taxon>Bacteria</taxon>
        <taxon>Pseudomonadati</taxon>
        <taxon>Pseudomonadota</taxon>
        <taxon>Gammaproteobacteria</taxon>
        <taxon>Moraxellales</taxon>
        <taxon>Moraxellaceae</taxon>
        <taxon>Paraperlucidibaca</taxon>
    </lineage>
</organism>
<keyword evidence="1" id="KW-0819">tRNA processing</keyword>
<dbReference type="InterPro" id="IPR001763">
    <property type="entry name" value="Rhodanese-like_dom"/>
</dbReference>
<evidence type="ECO:0000313" key="3">
    <source>
        <dbReference type="EMBL" id="MFD0950004.1"/>
    </source>
</evidence>
<comment type="similarity">
    <text evidence="1">Belongs to the TrhO family.</text>
</comment>
<dbReference type="CDD" id="cd01518">
    <property type="entry name" value="RHOD_YceA"/>
    <property type="match status" value="1"/>
</dbReference>
<accession>A0ABW3HIB1</accession>
<keyword evidence="1" id="KW-0560">Oxidoreductase</keyword>
<proteinExistence type="inferred from homology"/>
<dbReference type="Gene3D" id="3.30.70.100">
    <property type="match status" value="1"/>
</dbReference>
<dbReference type="SUPFAM" id="SSF48695">
    <property type="entry name" value="Multiheme cytochromes"/>
    <property type="match status" value="1"/>
</dbReference>
<dbReference type="Pfam" id="PF00581">
    <property type="entry name" value="Rhodanese"/>
    <property type="match status" value="1"/>
</dbReference>
<dbReference type="SMART" id="SM00450">
    <property type="entry name" value="RHOD"/>
    <property type="match status" value="1"/>
</dbReference>
<dbReference type="Proteomes" id="UP001597044">
    <property type="component" value="Unassembled WGS sequence"/>
</dbReference>
<dbReference type="HAMAP" id="MF_00469">
    <property type="entry name" value="TrhO"/>
    <property type="match status" value="1"/>
</dbReference>
<comment type="caution">
    <text evidence="3">The sequence shown here is derived from an EMBL/GenBank/DDBJ whole genome shotgun (WGS) entry which is preliminary data.</text>
</comment>
<dbReference type="InterPro" id="IPR020936">
    <property type="entry name" value="TrhO"/>
</dbReference>
<dbReference type="Gene3D" id="3.40.250.10">
    <property type="entry name" value="Rhodanese-like domain"/>
    <property type="match status" value="1"/>
</dbReference>
<gene>
    <name evidence="1" type="primary">trhO</name>
    <name evidence="3" type="ORF">ACFQ0F_06320</name>
</gene>
<evidence type="ECO:0000256" key="1">
    <source>
        <dbReference type="HAMAP-Rule" id="MF_00469"/>
    </source>
</evidence>
<dbReference type="Pfam" id="PF17773">
    <property type="entry name" value="UPF0176_N"/>
    <property type="match status" value="1"/>
</dbReference>
<protein>
    <recommendedName>
        <fullName evidence="1">tRNA uridine(34) hydroxylase</fullName>
        <ecNumber evidence="1">1.14.-.-</ecNumber>
    </recommendedName>
    <alternativeName>
        <fullName evidence="1">tRNA hydroxylation protein O</fullName>
    </alternativeName>
</protein>
<evidence type="ECO:0000259" key="2">
    <source>
        <dbReference type="PROSITE" id="PS50206"/>
    </source>
</evidence>
<dbReference type="SUPFAM" id="SSF52821">
    <property type="entry name" value="Rhodanese/Cell cycle control phosphatase"/>
    <property type="match status" value="1"/>
</dbReference>
<dbReference type="EMBL" id="JBHTIT010000001">
    <property type="protein sequence ID" value="MFD0950004.1"/>
    <property type="molecule type" value="Genomic_DNA"/>
</dbReference>
<dbReference type="InterPro" id="IPR040503">
    <property type="entry name" value="TRHO_N"/>
</dbReference>
<comment type="function">
    <text evidence="1">Catalyzes oxygen-dependent 5-hydroxyuridine (ho5U) modification at position 34 in tRNAs.</text>
</comment>
<evidence type="ECO:0000313" key="4">
    <source>
        <dbReference type="Proteomes" id="UP001597044"/>
    </source>
</evidence>
<keyword evidence="4" id="KW-1185">Reference proteome</keyword>
<sequence length="310" mass="34557">MSEAWIQARQAADEPVVVAALYHFADWPEFAEVKAPLTEFCVGLGIRGTLLLAHEGINGTVSGTRSAIDALLARLRGDSRFANLEHKESFSDRHPFLRLKIKLKREIVTLGKPVDPTAVVGTYVKPQEWNALISDPSVLLIDTRNDYEVAIGTFAGAVDPKTANFSDFPEYVASQLDPAKHTRVAMFCTGGIRCEKASSYMRQQGFDEVYHLQGGILKYLEEVPVEESLWQGECFVFDERVAVKHGLEQGEATVCYGCRRALMPADLESPLYEYGISCAHCHDSLSDDQRKRFAERRMQLALATKRLGKS</sequence>
<dbReference type="EC" id="1.14.-.-" evidence="1"/>
<dbReference type="InterPro" id="IPR036280">
    <property type="entry name" value="Multihaem_cyt_sf"/>
</dbReference>
<dbReference type="RefSeq" id="WP_379070277.1">
    <property type="nucleotide sequence ID" value="NZ_JBHTIT010000001.1"/>
</dbReference>
<dbReference type="PANTHER" id="PTHR43268:SF3">
    <property type="entry name" value="RHODANESE-LIKE DOMAIN-CONTAINING PROTEIN 7-RELATED"/>
    <property type="match status" value="1"/>
</dbReference>
<feature type="domain" description="Rhodanese" evidence="2">
    <location>
        <begin position="134"/>
        <end position="228"/>
    </location>
</feature>
<comment type="catalytic activity">
    <reaction evidence="1">
        <text>uridine(34) in tRNA + AH2 + O2 = 5-hydroxyuridine(34) in tRNA + A + H2O</text>
        <dbReference type="Rhea" id="RHEA:64224"/>
        <dbReference type="Rhea" id="RHEA-COMP:11727"/>
        <dbReference type="Rhea" id="RHEA-COMP:13381"/>
        <dbReference type="ChEBI" id="CHEBI:13193"/>
        <dbReference type="ChEBI" id="CHEBI:15377"/>
        <dbReference type="ChEBI" id="CHEBI:15379"/>
        <dbReference type="ChEBI" id="CHEBI:17499"/>
        <dbReference type="ChEBI" id="CHEBI:65315"/>
        <dbReference type="ChEBI" id="CHEBI:136877"/>
    </reaction>
</comment>
<dbReference type="NCBIfam" id="NF001136">
    <property type="entry name" value="PRK00142.1-4"/>
    <property type="match status" value="1"/>
</dbReference>
<dbReference type="InterPro" id="IPR036873">
    <property type="entry name" value="Rhodanese-like_dom_sf"/>
</dbReference>
<dbReference type="PANTHER" id="PTHR43268">
    <property type="entry name" value="THIOSULFATE SULFURTRANSFERASE/RHODANESE-LIKE DOMAIN-CONTAINING PROTEIN 2"/>
    <property type="match status" value="1"/>
</dbReference>
<name>A0ABW3HIB1_9GAMM</name>
<dbReference type="PROSITE" id="PS50206">
    <property type="entry name" value="RHODANESE_3"/>
    <property type="match status" value="1"/>
</dbReference>